<keyword evidence="1" id="KW-1133">Transmembrane helix</keyword>
<dbReference type="PANTHER" id="PTHR31600">
    <property type="entry name" value="TINY MACROCYSTS PROTEIN B-RELATED"/>
    <property type="match status" value="1"/>
</dbReference>
<organism evidence="2 3">
    <name type="scientific">Volvox reticuliferus</name>
    <dbReference type="NCBI Taxonomy" id="1737510"/>
    <lineage>
        <taxon>Eukaryota</taxon>
        <taxon>Viridiplantae</taxon>
        <taxon>Chlorophyta</taxon>
        <taxon>core chlorophytes</taxon>
        <taxon>Chlorophyceae</taxon>
        <taxon>CS clade</taxon>
        <taxon>Chlamydomonadales</taxon>
        <taxon>Volvocaceae</taxon>
        <taxon>Volvox</taxon>
    </lineage>
</organism>
<name>A0A8J4LWF3_9CHLO</name>
<protein>
    <submittedName>
        <fullName evidence="2">Uncharacterized protein</fullName>
    </submittedName>
</protein>
<accession>A0A8J4LWF3</accession>
<feature type="transmembrane region" description="Helical" evidence="1">
    <location>
        <begin position="86"/>
        <end position="106"/>
    </location>
</feature>
<keyword evidence="1" id="KW-0472">Membrane</keyword>
<dbReference type="PANTHER" id="PTHR31600:SF2">
    <property type="entry name" value="GAMETE ENRICHED GENE 10 PROTEIN-RELATED"/>
    <property type="match status" value="1"/>
</dbReference>
<feature type="transmembrane region" description="Helical" evidence="1">
    <location>
        <begin position="44"/>
        <end position="65"/>
    </location>
</feature>
<feature type="transmembrane region" description="Helical" evidence="1">
    <location>
        <begin position="133"/>
        <end position="156"/>
    </location>
</feature>
<feature type="transmembrane region" description="Helical" evidence="1">
    <location>
        <begin position="228"/>
        <end position="249"/>
    </location>
</feature>
<dbReference type="InterPro" id="IPR052994">
    <property type="entry name" value="Tiny_macrocysts_regulators"/>
</dbReference>
<evidence type="ECO:0000313" key="3">
    <source>
        <dbReference type="Proteomes" id="UP000722791"/>
    </source>
</evidence>
<reference evidence="2" key="1">
    <citation type="journal article" date="2021" name="Proc. Natl. Acad. Sci. U.S.A.">
        <title>Three genomes in the algal genus Volvox reveal the fate of a haploid sex-determining region after a transition to homothallism.</title>
        <authorList>
            <person name="Yamamoto K."/>
            <person name="Hamaji T."/>
            <person name="Kawai-Toyooka H."/>
            <person name="Matsuzaki R."/>
            <person name="Takahashi F."/>
            <person name="Nishimura Y."/>
            <person name="Kawachi M."/>
            <person name="Noguchi H."/>
            <person name="Minakuchi Y."/>
            <person name="Umen J.G."/>
            <person name="Toyoda A."/>
            <person name="Nozaki H."/>
        </authorList>
    </citation>
    <scope>NUCLEOTIDE SEQUENCE</scope>
    <source>
        <strain evidence="2">NIES-3785</strain>
    </source>
</reference>
<gene>
    <name evidence="2" type="ORF">Vretimale_15676</name>
</gene>
<keyword evidence="1" id="KW-0812">Transmembrane</keyword>
<evidence type="ECO:0000256" key="1">
    <source>
        <dbReference type="SAM" id="Phobius"/>
    </source>
</evidence>
<evidence type="ECO:0000313" key="2">
    <source>
        <dbReference type="EMBL" id="GIM12317.1"/>
    </source>
</evidence>
<dbReference type="Proteomes" id="UP000722791">
    <property type="component" value="Unassembled WGS sequence"/>
</dbReference>
<sequence length="276" mass="31777">MFFIVSFNPEYTHWAIDLSSPVWQVVRWSLWRSPIIRLYGYKTYIIIMYVMAVMVYLAVAVLVFLTQSMRRAEQSKSLRTAGLYLYGAYDIIFFTCYASFFDYFVFAANCNFAGKVKRHMYFDSVMCFEMPHLLHFCVAVLTAIVFLAVTVCLVVASGDLNPIARAPLSSPAVYPRLKVLAAKALFIVCSDVLDSVEKVQAVLNVSCVALICWWNLRSLPFFRTLINSVWFGLWLGILYTTSLYCVVVFQSNHEYGTFRQYTKVQFINFVLYGTVR</sequence>
<dbReference type="AlphaFoldDB" id="A0A8J4LWF3"/>
<proteinExistence type="predicted"/>
<dbReference type="EMBL" id="BNCQ01000043">
    <property type="protein sequence ID" value="GIM12317.1"/>
    <property type="molecule type" value="Genomic_DNA"/>
</dbReference>
<comment type="caution">
    <text evidence="2">The sequence shown here is derived from an EMBL/GenBank/DDBJ whole genome shotgun (WGS) entry which is preliminary data.</text>
</comment>